<sequence>MILESSLELFCAVLVSIFYSAISYLLGRPFFGHRLSIGRLTLWTARDVHFEAALFTNTYRCSFRIPLIAWSFHLPRSVEPRWCTITLHDIFYKSSTGDVSIGRFELVLWFFPVFFRQSTQPWCNVVIDDFRVLVFKSIQTPYYIHRLREKLVSALLTGDVMRCDMARTTCRFSGVSDVPEAEPWWSKKQGTCAEERWLDRPQDEARHALGEPEDCADDEEPEEPVRDREDPAGHEEEEEDGVCEGNKPSEKAKELGLDRRYTTVPMRTSDKDEMCFSWLSRQLHIYNCDSRVYAFGSIDAQVRRSWSEDRGSFVMNAEELRWVHVPYPFEMVSPRSGLTQLFSSLFHFPLDLMRIIHSPSTSVNLLITRLDVRFDAFRIRDAEMLRQGLLLLREKAKANNIHWNDFFIDALAYALTH</sequence>
<evidence type="ECO:0000313" key="3">
    <source>
        <dbReference type="EMBL" id="TBU25827.1"/>
    </source>
</evidence>
<evidence type="ECO:0000256" key="1">
    <source>
        <dbReference type="SAM" id="MobiDB-lite"/>
    </source>
</evidence>
<organism evidence="3">
    <name type="scientific">Dichomitus squalens</name>
    <dbReference type="NCBI Taxonomy" id="114155"/>
    <lineage>
        <taxon>Eukaryota</taxon>
        <taxon>Fungi</taxon>
        <taxon>Dikarya</taxon>
        <taxon>Basidiomycota</taxon>
        <taxon>Agaricomycotina</taxon>
        <taxon>Agaricomycetes</taxon>
        <taxon>Polyporales</taxon>
        <taxon>Polyporaceae</taxon>
        <taxon>Dichomitus</taxon>
    </lineage>
</organism>
<dbReference type="Proteomes" id="UP000292957">
    <property type="component" value="Unassembled WGS sequence"/>
</dbReference>
<feature type="compositionally biased region" description="Acidic residues" evidence="1">
    <location>
        <begin position="211"/>
        <end position="222"/>
    </location>
</feature>
<dbReference type="EMBL" id="ML143454">
    <property type="protein sequence ID" value="TBU25827.1"/>
    <property type="molecule type" value="Genomic_DNA"/>
</dbReference>
<keyword evidence="2" id="KW-0472">Membrane</keyword>
<keyword evidence="2" id="KW-1133">Transmembrane helix</keyword>
<evidence type="ECO:0000256" key="2">
    <source>
        <dbReference type="SAM" id="Phobius"/>
    </source>
</evidence>
<accession>A0A4Q9MGE1</accession>
<protein>
    <submittedName>
        <fullName evidence="3">Uncharacterized protein</fullName>
    </submittedName>
</protein>
<feature type="compositionally biased region" description="Basic and acidic residues" evidence="1">
    <location>
        <begin position="223"/>
        <end position="234"/>
    </location>
</feature>
<feature type="transmembrane region" description="Helical" evidence="2">
    <location>
        <begin position="6"/>
        <end position="26"/>
    </location>
</feature>
<proteinExistence type="predicted"/>
<feature type="region of interest" description="Disordered" evidence="1">
    <location>
        <begin position="207"/>
        <end position="249"/>
    </location>
</feature>
<name>A0A4Q9MGE1_9APHY</name>
<reference evidence="3" key="1">
    <citation type="submission" date="2019-01" db="EMBL/GenBank/DDBJ databases">
        <title>Draft genome sequences of three monokaryotic isolates of the white-rot basidiomycete fungus Dichomitus squalens.</title>
        <authorList>
            <consortium name="DOE Joint Genome Institute"/>
            <person name="Lopez S.C."/>
            <person name="Andreopoulos B."/>
            <person name="Pangilinan J."/>
            <person name="Lipzen A."/>
            <person name="Riley R."/>
            <person name="Ahrendt S."/>
            <person name="Ng V."/>
            <person name="Barry K."/>
            <person name="Daum C."/>
            <person name="Grigoriev I.V."/>
            <person name="Hilden K.S."/>
            <person name="Makela M.R."/>
            <person name="de Vries R.P."/>
        </authorList>
    </citation>
    <scope>NUCLEOTIDE SEQUENCE [LARGE SCALE GENOMIC DNA]</scope>
    <source>
        <strain evidence="3">OM18370.1</strain>
    </source>
</reference>
<gene>
    <name evidence="3" type="ORF">BD311DRAFT_763665</name>
</gene>
<dbReference type="AlphaFoldDB" id="A0A4Q9MGE1"/>
<keyword evidence="2" id="KW-0812">Transmembrane</keyword>
<dbReference type="OrthoDB" id="2798046at2759"/>